<evidence type="ECO:0000256" key="6">
    <source>
        <dbReference type="ARBA" id="ARBA00022777"/>
    </source>
</evidence>
<gene>
    <name evidence="15" type="primary">pknB</name>
    <name evidence="15" type="ORF">AOLFYP35_00593</name>
</gene>
<dbReference type="Gene3D" id="1.10.510.10">
    <property type="entry name" value="Transferase(Phosphotransferase) domain 1"/>
    <property type="match status" value="1"/>
</dbReference>
<feature type="compositionally biased region" description="Low complexity" evidence="11">
    <location>
        <begin position="311"/>
        <end position="339"/>
    </location>
</feature>
<evidence type="ECO:0000256" key="12">
    <source>
        <dbReference type="SAM" id="Phobius"/>
    </source>
</evidence>
<dbReference type="SUPFAM" id="SSF56112">
    <property type="entry name" value="Protein kinase-like (PK-like)"/>
    <property type="match status" value="1"/>
</dbReference>
<dbReference type="GO" id="GO:0004674">
    <property type="term" value="F:protein serine/threonine kinase activity"/>
    <property type="evidence" value="ECO:0007669"/>
    <property type="project" value="UniProtKB-KW"/>
</dbReference>
<dbReference type="InterPro" id="IPR005543">
    <property type="entry name" value="PASTA_dom"/>
</dbReference>
<dbReference type="Pfam" id="PF03793">
    <property type="entry name" value="PASTA"/>
    <property type="match status" value="4"/>
</dbReference>
<evidence type="ECO:0000259" key="13">
    <source>
        <dbReference type="PROSITE" id="PS50011"/>
    </source>
</evidence>
<dbReference type="SMART" id="SM00740">
    <property type="entry name" value="PASTA"/>
    <property type="match status" value="4"/>
</dbReference>
<feature type="domain" description="PASTA" evidence="14">
    <location>
        <begin position="520"/>
        <end position="587"/>
    </location>
</feature>
<feature type="domain" description="PASTA" evidence="14">
    <location>
        <begin position="381"/>
        <end position="449"/>
    </location>
</feature>
<feature type="domain" description="Protein kinase" evidence="13">
    <location>
        <begin position="13"/>
        <end position="282"/>
    </location>
</feature>
<proteinExistence type="predicted"/>
<evidence type="ECO:0000256" key="7">
    <source>
        <dbReference type="ARBA" id="ARBA00022840"/>
    </source>
</evidence>
<dbReference type="PROSITE" id="PS00108">
    <property type="entry name" value="PROTEIN_KINASE_ST"/>
    <property type="match status" value="1"/>
</dbReference>
<feature type="compositionally biased region" description="Basic and acidic residues" evidence="11">
    <location>
        <begin position="340"/>
        <end position="351"/>
    </location>
</feature>
<name>A0A6N2RZA7_9ACTO</name>
<dbReference type="InterPro" id="IPR000719">
    <property type="entry name" value="Prot_kinase_dom"/>
</dbReference>
<dbReference type="SMART" id="SM00220">
    <property type="entry name" value="S_TKc"/>
    <property type="match status" value="1"/>
</dbReference>
<evidence type="ECO:0000259" key="14">
    <source>
        <dbReference type="PROSITE" id="PS51178"/>
    </source>
</evidence>
<keyword evidence="12" id="KW-0812">Transmembrane</keyword>
<feature type="domain" description="PASTA" evidence="14">
    <location>
        <begin position="591"/>
        <end position="653"/>
    </location>
</feature>
<keyword evidence="3 15" id="KW-0808">Transferase</keyword>
<evidence type="ECO:0000256" key="10">
    <source>
        <dbReference type="PROSITE-ProRule" id="PRU10141"/>
    </source>
</evidence>
<dbReference type="PANTHER" id="PTHR43289:SF6">
    <property type="entry name" value="SERINE_THREONINE-PROTEIN KINASE NEKL-3"/>
    <property type="match status" value="1"/>
</dbReference>
<dbReference type="Pfam" id="PF00069">
    <property type="entry name" value="Pkinase"/>
    <property type="match status" value="1"/>
</dbReference>
<dbReference type="PROSITE" id="PS00107">
    <property type="entry name" value="PROTEIN_KINASE_ATP"/>
    <property type="match status" value="1"/>
</dbReference>
<evidence type="ECO:0000313" key="15">
    <source>
        <dbReference type="EMBL" id="VYS86044.1"/>
    </source>
</evidence>
<reference evidence="15" key="1">
    <citation type="submission" date="2019-11" db="EMBL/GenBank/DDBJ databases">
        <authorList>
            <person name="Feng L."/>
        </authorList>
    </citation>
    <scope>NUCLEOTIDE SEQUENCE</scope>
    <source>
        <strain evidence="15">AodontolyticusLFYP35</strain>
    </source>
</reference>
<feature type="transmembrane region" description="Helical" evidence="12">
    <location>
        <begin position="354"/>
        <end position="376"/>
    </location>
</feature>
<evidence type="ECO:0000256" key="2">
    <source>
        <dbReference type="ARBA" id="ARBA00022527"/>
    </source>
</evidence>
<dbReference type="AlphaFoldDB" id="A0A6N2RZA7"/>
<evidence type="ECO:0000256" key="3">
    <source>
        <dbReference type="ARBA" id="ARBA00022679"/>
    </source>
</evidence>
<evidence type="ECO:0000256" key="4">
    <source>
        <dbReference type="ARBA" id="ARBA00022737"/>
    </source>
</evidence>
<dbReference type="GO" id="GO:0045717">
    <property type="term" value="P:negative regulation of fatty acid biosynthetic process"/>
    <property type="evidence" value="ECO:0007669"/>
    <property type="project" value="UniProtKB-ARBA"/>
</dbReference>
<evidence type="ECO:0000256" key="11">
    <source>
        <dbReference type="SAM" id="MobiDB-lite"/>
    </source>
</evidence>
<dbReference type="PANTHER" id="PTHR43289">
    <property type="entry name" value="MITOGEN-ACTIVATED PROTEIN KINASE KINASE KINASE 20-RELATED"/>
    <property type="match status" value="1"/>
</dbReference>
<evidence type="ECO:0000256" key="8">
    <source>
        <dbReference type="ARBA" id="ARBA00047899"/>
    </source>
</evidence>
<keyword evidence="12" id="KW-1133">Transmembrane helix</keyword>
<accession>A0A6N2RZA7</accession>
<keyword evidence="4" id="KW-0677">Repeat</keyword>
<dbReference type="EC" id="2.7.11.1" evidence="1"/>
<dbReference type="Gene3D" id="3.30.10.20">
    <property type="match status" value="4"/>
</dbReference>
<dbReference type="NCBIfam" id="NF033483">
    <property type="entry name" value="PknB_PASTA_kin"/>
    <property type="match status" value="1"/>
</dbReference>
<dbReference type="InterPro" id="IPR008271">
    <property type="entry name" value="Ser/Thr_kinase_AS"/>
</dbReference>
<comment type="catalytic activity">
    <reaction evidence="8">
        <text>L-threonyl-[protein] + ATP = O-phospho-L-threonyl-[protein] + ADP + H(+)</text>
        <dbReference type="Rhea" id="RHEA:46608"/>
        <dbReference type="Rhea" id="RHEA-COMP:11060"/>
        <dbReference type="Rhea" id="RHEA-COMP:11605"/>
        <dbReference type="ChEBI" id="CHEBI:15378"/>
        <dbReference type="ChEBI" id="CHEBI:30013"/>
        <dbReference type="ChEBI" id="CHEBI:30616"/>
        <dbReference type="ChEBI" id="CHEBI:61977"/>
        <dbReference type="ChEBI" id="CHEBI:456216"/>
        <dbReference type="EC" id="2.7.11.1"/>
    </reaction>
</comment>
<dbReference type="CDD" id="cd14014">
    <property type="entry name" value="STKc_PknB_like"/>
    <property type="match status" value="1"/>
</dbReference>
<evidence type="ECO:0000256" key="1">
    <source>
        <dbReference type="ARBA" id="ARBA00012513"/>
    </source>
</evidence>
<keyword evidence="6 15" id="KW-0418">Kinase</keyword>
<evidence type="ECO:0000256" key="9">
    <source>
        <dbReference type="ARBA" id="ARBA00048679"/>
    </source>
</evidence>
<comment type="catalytic activity">
    <reaction evidence="9">
        <text>L-seryl-[protein] + ATP = O-phospho-L-seryl-[protein] + ADP + H(+)</text>
        <dbReference type="Rhea" id="RHEA:17989"/>
        <dbReference type="Rhea" id="RHEA-COMP:9863"/>
        <dbReference type="Rhea" id="RHEA-COMP:11604"/>
        <dbReference type="ChEBI" id="CHEBI:15378"/>
        <dbReference type="ChEBI" id="CHEBI:29999"/>
        <dbReference type="ChEBI" id="CHEBI:30616"/>
        <dbReference type="ChEBI" id="CHEBI:83421"/>
        <dbReference type="ChEBI" id="CHEBI:456216"/>
        <dbReference type="EC" id="2.7.11.1"/>
    </reaction>
</comment>
<dbReference type="FunFam" id="3.30.200.20:FF:000035">
    <property type="entry name" value="Serine/threonine protein kinase Stk1"/>
    <property type="match status" value="1"/>
</dbReference>
<keyword evidence="2" id="KW-0723">Serine/threonine-protein kinase</keyword>
<keyword evidence="5 10" id="KW-0547">Nucleotide-binding</keyword>
<feature type="binding site" evidence="10">
    <location>
        <position position="42"/>
    </location>
    <ligand>
        <name>ATP</name>
        <dbReference type="ChEBI" id="CHEBI:30616"/>
    </ligand>
</feature>
<protein>
    <recommendedName>
        <fullName evidence="1">non-specific serine/threonine protein kinase</fullName>
        <ecNumber evidence="1">2.7.11.1</ecNumber>
    </recommendedName>
</protein>
<dbReference type="CDD" id="cd06577">
    <property type="entry name" value="PASTA_pknB"/>
    <property type="match status" value="4"/>
</dbReference>
<keyword evidence="7 10" id="KW-0067">ATP-binding</keyword>
<dbReference type="EMBL" id="CACRSM010000002">
    <property type="protein sequence ID" value="VYS86044.1"/>
    <property type="molecule type" value="Genomic_DNA"/>
</dbReference>
<evidence type="ECO:0000256" key="5">
    <source>
        <dbReference type="ARBA" id="ARBA00022741"/>
    </source>
</evidence>
<dbReference type="PROSITE" id="PS50011">
    <property type="entry name" value="PROTEIN_KINASE_DOM"/>
    <property type="match status" value="1"/>
</dbReference>
<sequence length="665" mass="69140">MAESAPRVLGGRYEVRSLIGRGGMAEVHLGFDKRLSRIVAIKTLRTDLAMDSVFQARFRREAQSAASLNHPNIVAVYDTGEEPTILPDGRRVSIPYIVMEYVDGRPLKDLLSDDAGPFPIPEVVDIVAGVLSALEYSHSAGLVHRDIKPGNVMLTSKGEVKVMDFGIARAIADSQATMTQTNAVVGTAQYLSPEQAQGKPVDARSDLYSAGVLLFELLTGKPPFTGDSAVAVAYQHVQTLPPLPSSIAPDVPAEMDRVVMKALAKNPDDRYSSAAAMKADLLRAAHGSHVNAPDTAVWTTQATQTLPAVATPPAFPAASSPSEAQETQIRTRGTAATAVRRNDEEQEDEKKRPAALIAGIIGVVLVAVIGIAWLFLTHTQTDSTTEVPNVVGQTQAEAMKTITDKGFEWAVANEQVASDSVPAGSVVSTDPKAGTAAKPGSRVIATISSGPASITLPDNLVGMTPTQAQQTVEALGLKWTLSDQKEASDSVESGKIARVSPSAGSKVRAGSTITGYVSSGSEKVTIPDVTGMSQDQARTALTQAGLSVGNVNTVDEGGAQQGRVVSTSPAVGSEAKRGDTIALNVASGNITVPQNLTGANYTEVASQLEALGLRVTVIQMPDRNAAAGVVTGVTPSEGSAVRQGSSITLYVSQGGSSASPSPSGH</sequence>
<feature type="domain" description="PASTA" evidence="14">
    <location>
        <begin position="450"/>
        <end position="519"/>
    </location>
</feature>
<organism evidence="15">
    <name type="scientific">Schaalia odontolytica</name>
    <dbReference type="NCBI Taxonomy" id="1660"/>
    <lineage>
        <taxon>Bacteria</taxon>
        <taxon>Bacillati</taxon>
        <taxon>Actinomycetota</taxon>
        <taxon>Actinomycetes</taxon>
        <taxon>Actinomycetales</taxon>
        <taxon>Actinomycetaceae</taxon>
        <taxon>Schaalia</taxon>
    </lineage>
</organism>
<dbReference type="Gene3D" id="3.30.200.20">
    <property type="entry name" value="Phosphorylase Kinase, domain 1"/>
    <property type="match status" value="1"/>
</dbReference>
<dbReference type="FunFam" id="1.10.510.10:FF:000021">
    <property type="entry name" value="Serine/threonine protein kinase"/>
    <property type="match status" value="1"/>
</dbReference>
<dbReference type="InterPro" id="IPR017441">
    <property type="entry name" value="Protein_kinase_ATP_BS"/>
</dbReference>
<feature type="region of interest" description="Disordered" evidence="11">
    <location>
        <begin position="311"/>
        <end position="351"/>
    </location>
</feature>
<dbReference type="InterPro" id="IPR011009">
    <property type="entry name" value="Kinase-like_dom_sf"/>
</dbReference>
<dbReference type="PROSITE" id="PS51178">
    <property type="entry name" value="PASTA"/>
    <property type="match status" value="4"/>
</dbReference>
<dbReference type="GO" id="GO:0005524">
    <property type="term" value="F:ATP binding"/>
    <property type="evidence" value="ECO:0007669"/>
    <property type="project" value="UniProtKB-UniRule"/>
</dbReference>
<keyword evidence="12" id="KW-0472">Membrane</keyword>